<reference evidence="1 2" key="1">
    <citation type="submission" date="2018-06" db="EMBL/GenBank/DDBJ databases">
        <title>Genomic Encyclopedia of Type Strains, Phase IV (KMG-IV): sequencing the most valuable type-strain genomes for metagenomic binning, comparative biology and taxonomic classification.</title>
        <authorList>
            <person name="Goeker M."/>
        </authorList>
    </citation>
    <scope>NUCLEOTIDE SEQUENCE [LARGE SCALE GENOMIC DNA]</scope>
    <source>
        <strain evidence="1 2">DSM 24032</strain>
    </source>
</reference>
<dbReference type="InterPro" id="IPR039498">
    <property type="entry name" value="NTP_transf_5"/>
</dbReference>
<dbReference type="Pfam" id="PF14907">
    <property type="entry name" value="NTP_transf_5"/>
    <property type="match status" value="1"/>
</dbReference>
<dbReference type="AlphaFoldDB" id="A0A395JPG8"/>
<gene>
    <name evidence="1" type="ORF">DFR28_101885</name>
</gene>
<dbReference type="GO" id="GO:0016740">
    <property type="term" value="F:transferase activity"/>
    <property type="evidence" value="ECO:0007669"/>
    <property type="project" value="UniProtKB-KW"/>
</dbReference>
<protein>
    <submittedName>
        <fullName evidence="1">Putative nucleotidyltransferase-like protein</fullName>
    </submittedName>
</protein>
<dbReference type="Gene3D" id="3.30.460.40">
    <property type="match status" value="1"/>
</dbReference>
<dbReference type="Proteomes" id="UP000253083">
    <property type="component" value="Unassembled WGS sequence"/>
</dbReference>
<accession>A0A395JPG8</accession>
<proteinExistence type="predicted"/>
<comment type="caution">
    <text evidence="1">The sequence shown here is derived from an EMBL/GenBank/DDBJ whole genome shotgun (WGS) entry which is preliminary data.</text>
</comment>
<keyword evidence="1" id="KW-0808">Transferase</keyword>
<evidence type="ECO:0000313" key="2">
    <source>
        <dbReference type="Proteomes" id="UP000253083"/>
    </source>
</evidence>
<name>A0A395JPG8_9GAMM</name>
<keyword evidence="2" id="KW-1185">Reference proteome</keyword>
<organism evidence="1 2">
    <name type="scientific">Arenicella xantha</name>
    <dbReference type="NCBI Taxonomy" id="644221"/>
    <lineage>
        <taxon>Bacteria</taxon>
        <taxon>Pseudomonadati</taxon>
        <taxon>Pseudomonadota</taxon>
        <taxon>Gammaproteobacteria</taxon>
        <taxon>Arenicellales</taxon>
        <taxon>Arenicellaceae</taxon>
        <taxon>Arenicella</taxon>
    </lineage>
</organism>
<dbReference type="InParanoid" id="A0A395JPG8"/>
<dbReference type="OrthoDB" id="5992319at2"/>
<dbReference type="EMBL" id="QNRT01000001">
    <property type="protein sequence ID" value="RBP53499.1"/>
    <property type="molecule type" value="Genomic_DNA"/>
</dbReference>
<dbReference type="RefSeq" id="WP_113953059.1">
    <property type="nucleotide sequence ID" value="NZ_QNRT01000001.1"/>
</dbReference>
<sequence length="370" mass="41899">MHIPLTSVAALAQFNIDSEGREHVRDLLLNVQDWQEWIDQVEIHGLSGFSNKHVTELHLPVPEALNAPLKALKMRHVAAAKARHKALQEIDAVFKRENLPYVALKGAALAPHLYGDAYLRPMRDMDLLVPRADLNRSGELLREIGYSMPDAQPSRFMRDMHQLPNATKTIDGFICSVELHHDGISREVPGHLYYPSNAAHMQTIEWDGLTFSALDDVRMLHQVARHLEGLHPSATLKLINVMDVIGLALKVLEAGRFDQLRSEFPHVINTLRCLHLLTPLPPQLLAELAPMPIKIVAGVGQIMGSLRNALNVKRPMSERLTLLFRPSDWWLHLYYGVDPDRSLFMVKWVRHPLRVANWLSRRIFSALLGG</sequence>
<evidence type="ECO:0000313" key="1">
    <source>
        <dbReference type="EMBL" id="RBP53499.1"/>
    </source>
</evidence>